<dbReference type="GO" id="GO:0016853">
    <property type="term" value="F:isomerase activity"/>
    <property type="evidence" value="ECO:0007669"/>
    <property type="project" value="UniProtKB-KW"/>
</dbReference>
<accession>A0ABU2JA22</accession>
<sequence>MFRYTAEILPYHDYSLDDALRELAGLGFTEVNLWSSASPLAGHVNPGDDIGKIKATLDRYGIRPCGLTMYGKTQAEMLERIDFAAELGVDTVVFDCEANYADFVASFLPPLVEHAARRGVRIAVENHLTVPFSADFESGGNEDRRWDEGVDTFAQIRRLVTDIDHPNLGVCLAPPHLWVMGETISDAITFLAERKRLFYYYIWDIDRNYQHGVDGLNFGPGELQLPRPDGTLDHRVPLSTLARVGYSGPASLKCHGTHGWPLDKVTAELGKADSYVRKCIAEV</sequence>
<protein>
    <submittedName>
        <fullName evidence="2">Sugar phosphate isomerase/epimerase family protein</fullName>
    </submittedName>
</protein>
<keyword evidence="3" id="KW-1185">Reference proteome</keyword>
<dbReference type="EMBL" id="JAVREH010000010">
    <property type="protein sequence ID" value="MDT0261841.1"/>
    <property type="molecule type" value="Genomic_DNA"/>
</dbReference>
<proteinExistence type="predicted"/>
<keyword evidence="2" id="KW-0413">Isomerase</keyword>
<gene>
    <name evidence="2" type="ORF">RM423_10575</name>
</gene>
<name>A0ABU2JA22_9ACTN</name>
<dbReference type="InterPro" id="IPR036237">
    <property type="entry name" value="Xyl_isomerase-like_sf"/>
</dbReference>
<dbReference type="InterPro" id="IPR050312">
    <property type="entry name" value="IolE/XylAMocC-like"/>
</dbReference>
<dbReference type="RefSeq" id="WP_311422995.1">
    <property type="nucleotide sequence ID" value="NZ_JAVREH010000010.1"/>
</dbReference>
<evidence type="ECO:0000259" key="1">
    <source>
        <dbReference type="Pfam" id="PF01261"/>
    </source>
</evidence>
<dbReference type="Pfam" id="PF01261">
    <property type="entry name" value="AP_endonuc_2"/>
    <property type="match status" value="1"/>
</dbReference>
<evidence type="ECO:0000313" key="2">
    <source>
        <dbReference type="EMBL" id="MDT0261841.1"/>
    </source>
</evidence>
<feature type="domain" description="Xylose isomerase-like TIM barrel" evidence="1">
    <location>
        <begin position="21"/>
        <end position="258"/>
    </location>
</feature>
<comment type="caution">
    <text evidence="2">The sequence shown here is derived from an EMBL/GenBank/DDBJ whole genome shotgun (WGS) entry which is preliminary data.</text>
</comment>
<dbReference type="Proteomes" id="UP001183176">
    <property type="component" value="Unassembled WGS sequence"/>
</dbReference>
<dbReference type="InterPro" id="IPR013022">
    <property type="entry name" value="Xyl_isomerase-like_TIM-brl"/>
</dbReference>
<dbReference type="PANTHER" id="PTHR12110">
    <property type="entry name" value="HYDROXYPYRUVATE ISOMERASE"/>
    <property type="match status" value="1"/>
</dbReference>
<dbReference type="Gene3D" id="3.20.20.150">
    <property type="entry name" value="Divalent-metal-dependent TIM barrel enzymes"/>
    <property type="match status" value="1"/>
</dbReference>
<evidence type="ECO:0000313" key="3">
    <source>
        <dbReference type="Proteomes" id="UP001183176"/>
    </source>
</evidence>
<dbReference type="SUPFAM" id="SSF51658">
    <property type="entry name" value="Xylose isomerase-like"/>
    <property type="match status" value="1"/>
</dbReference>
<reference evidence="3" key="1">
    <citation type="submission" date="2023-07" db="EMBL/GenBank/DDBJ databases">
        <title>30 novel species of actinomycetes from the DSMZ collection.</title>
        <authorList>
            <person name="Nouioui I."/>
        </authorList>
    </citation>
    <scope>NUCLEOTIDE SEQUENCE [LARGE SCALE GENOMIC DNA]</scope>
    <source>
        <strain evidence="3">DSM 44399</strain>
    </source>
</reference>
<organism evidence="2 3">
    <name type="scientific">Jatrophihabitans lederbergiae</name>
    <dbReference type="NCBI Taxonomy" id="3075547"/>
    <lineage>
        <taxon>Bacteria</taxon>
        <taxon>Bacillati</taxon>
        <taxon>Actinomycetota</taxon>
        <taxon>Actinomycetes</taxon>
        <taxon>Jatrophihabitantales</taxon>
        <taxon>Jatrophihabitantaceae</taxon>
        <taxon>Jatrophihabitans</taxon>
    </lineage>
</organism>